<keyword evidence="5" id="KW-0119">Carbohydrate metabolism</keyword>
<reference evidence="9 10" key="1">
    <citation type="submission" date="2019-09" db="EMBL/GenBank/DDBJ databases">
        <title>Bird 10,000 Genomes (B10K) Project - Family phase.</title>
        <authorList>
            <person name="Zhang G."/>
        </authorList>
    </citation>
    <scope>NUCLEOTIDE SEQUENCE [LARGE SCALE GENOMIC DNA]</scope>
    <source>
        <strain evidence="9">B10K-DU-029-76</strain>
        <tissue evidence="9">Heart</tissue>
    </source>
</reference>
<comment type="catalytic activity">
    <reaction evidence="1">
        <text>Hydrolysis of alpha-(2-&gt;3)-, alpha-(2-&gt;6)-, alpha-(2-&gt;8)- glycosidic linkages of terminal sialic acid residues in oligosaccharides, glycoproteins, glycolipids, colominic acid and synthetic substrates.</text>
        <dbReference type="EC" id="3.2.1.18"/>
    </reaction>
</comment>
<dbReference type="EC" id="3.2.1.18" evidence="3"/>
<dbReference type="GO" id="GO:0009313">
    <property type="term" value="P:oligosaccharide catabolic process"/>
    <property type="evidence" value="ECO:0007669"/>
    <property type="project" value="TreeGrafter"/>
</dbReference>
<comment type="similarity">
    <text evidence="2">Belongs to the glycosyl hydrolase 33 family.</text>
</comment>
<organism evidence="9 10">
    <name type="scientific">Aegotheles bennettii</name>
    <dbReference type="NCBI Taxonomy" id="48278"/>
    <lineage>
        <taxon>Eukaryota</taxon>
        <taxon>Metazoa</taxon>
        <taxon>Chordata</taxon>
        <taxon>Craniata</taxon>
        <taxon>Vertebrata</taxon>
        <taxon>Euteleostomi</taxon>
        <taxon>Archelosauria</taxon>
        <taxon>Archosauria</taxon>
        <taxon>Dinosauria</taxon>
        <taxon>Saurischia</taxon>
        <taxon>Theropoda</taxon>
        <taxon>Coelurosauria</taxon>
        <taxon>Aves</taxon>
        <taxon>Neognathae</taxon>
        <taxon>Neoaves</taxon>
        <taxon>Strisores</taxon>
        <taxon>Caprimulgiformes</taxon>
        <taxon>Aegothelidae</taxon>
        <taxon>Aegotheles</taxon>
    </lineage>
</organism>
<evidence type="ECO:0000313" key="10">
    <source>
        <dbReference type="Proteomes" id="UP000559068"/>
    </source>
</evidence>
<dbReference type="OrthoDB" id="2739686at2759"/>
<dbReference type="Proteomes" id="UP000559068">
    <property type="component" value="Unassembled WGS sequence"/>
</dbReference>
<evidence type="ECO:0000256" key="6">
    <source>
        <dbReference type="ARBA" id="ARBA00023295"/>
    </source>
</evidence>
<dbReference type="GO" id="GO:0005737">
    <property type="term" value="C:cytoplasm"/>
    <property type="evidence" value="ECO:0007669"/>
    <property type="project" value="TreeGrafter"/>
</dbReference>
<evidence type="ECO:0000256" key="3">
    <source>
        <dbReference type="ARBA" id="ARBA00012733"/>
    </source>
</evidence>
<dbReference type="EMBL" id="VZRW01003597">
    <property type="protein sequence ID" value="NWX14754.1"/>
    <property type="molecule type" value="Genomic_DNA"/>
</dbReference>
<evidence type="ECO:0000313" key="9">
    <source>
        <dbReference type="EMBL" id="NWX14754.1"/>
    </source>
</evidence>
<dbReference type="InterPro" id="IPR011040">
    <property type="entry name" value="Sialidase"/>
</dbReference>
<accession>A0A7K6TW00</accession>
<dbReference type="InterPro" id="IPR026856">
    <property type="entry name" value="Sialidase_fam"/>
</dbReference>
<sequence length="520" mass="57173">PPCPRPTGVGPRLSAAAAMGSRHFPARTVLFEKESNGVTYRVPALLYLRCAAKLLAFAEERLSADDAHANLLVLRRGTVYRSYVEWEDMRVLESATLQHHRSMNPCPLYDELTGTLFLFFITVLGRTPEAYQIVTGQNVTRLCCVTSTDHGLSWSVATDLTQQVIGGAIKDWATFALGPGHGIQLRSGRLLVPAYSYHIDCKECFGQLCKTTPHSFAFYSDDHGRRWRFGEFIPNLQTGECQLVSVDEEDGSNVLYCNARSPLGFRVQALSTDDGAGFHGGQLVQRLVEPPHGCHGSVVGFPAPFVYVPASPRDPVMSLRSSAGQQLPGMLPGFRYLLDQQAAGPELPITATSSYHKRAKPKEGCLTLGHLGHASHVTVVQEDPVANPSPTPFFQAPTWILYSHPTSSMSRINMGVHLSTFPRDAESWTEPWVIYEGPSAYSDLAYMELPYNEASISGGPAISFACLYENGTRSPYEQISFSMFTLYDVLQNIPLTAAARRRDRGPPPHGKQGRRGCLVP</sequence>
<feature type="region of interest" description="Disordered" evidence="7">
    <location>
        <begin position="498"/>
        <end position="520"/>
    </location>
</feature>
<dbReference type="GO" id="GO:0016020">
    <property type="term" value="C:membrane"/>
    <property type="evidence" value="ECO:0007669"/>
    <property type="project" value="TreeGrafter"/>
</dbReference>
<dbReference type="PANTHER" id="PTHR10628">
    <property type="entry name" value="SIALIDASE"/>
    <property type="match status" value="1"/>
</dbReference>
<keyword evidence="10" id="KW-1185">Reference proteome</keyword>
<protein>
    <recommendedName>
        <fullName evidence="3">exo-alpha-sialidase</fullName>
        <ecNumber evidence="3">3.2.1.18</ecNumber>
    </recommendedName>
</protein>
<feature type="domain" description="Sialidase" evidence="8">
    <location>
        <begin position="54"/>
        <end position="278"/>
    </location>
</feature>
<dbReference type="SUPFAM" id="SSF50939">
    <property type="entry name" value="Sialidases"/>
    <property type="match status" value="1"/>
</dbReference>
<evidence type="ECO:0000256" key="5">
    <source>
        <dbReference type="ARBA" id="ARBA00023277"/>
    </source>
</evidence>
<dbReference type="GO" id="GO:0004308">
    <property type="term" value="F:exo-alpha-sialidase activity"/>
    <property type="evidence" value="ECO:0007669"/>
    <property type="project" value="UniProtKB-EC"/>
</dbReference>
<keyword evidence="4" id="KW-0442">Lipid degradation</keyword>
<dbReference type="GO" id="GO:0006689">
    <property type="term" value="P:ganglioside catabolic process"/>
    <property type="evidence" value="ECO:0007669"/>
    <property type="project" value="TreeGrafter"/>
</dbReference>
<evidence type="ECO:0000256" key="1">
    <source>
        <dbReference type="ARBA" id="ARBA00000427"/>
    </source>
</evidence>
<dbReference type="AlphaFoldDB" id="A0A7K6TW00"/>
<proteinExistence type="inferred from homology"/>
<evidence type="ECO:0000256" key="4">
    <source>
        <dbReference type="ARBA" id="ARBA00022963"/>
    </source>
</evidence>
<keyword evidence="4" id="KW-0443">Lipid metabolism</keyword>
<evidence type="ECO:0000256" key="7">
    <source>
        <dbReference type="SAM" id="MobiDB-lite"/>
    </source>
</evidence>
<comment type="caution">
    <text evidence="9">The sequence shown here is derived from an EMBL/GenBank/DDBJ whole genome shotgun (WGS) entry which is preliminary data.</text>
</comment>
<dbReference type="CDD" id="cd15482">
    <property type="entry name" value="Sialidase_non-viral"/>
    <property type="match status" value="1"/>
</dbReference>
<dbReference type="Gene3D" id="2.120.10.10">
    <property type="match status" value="2"/>
</dbReference>
<dbReference type="InterPro" id="IPR036278">
    <property type="entry name" value="Sialidase_sf"/>
</dbReference>
<feature type="non-terminal residue" evidence="9">
    <location>
        <position position="1"/>
    </location>
</feature>
<feature type="non-terminal residue" evidence="9">
    <location>
        <position position="520"/>
    </location>
</feature>
<dbReference type="Pfam" id="PF13088">
    <property type="entry name" value="BNR_2"/>
    <property type="match status" value="1"/>
</dbReference>
<keyword evidence="6" id="KW-0378">Hydrolase</keyword>
<evidence type="ECO:0000259" key="8">
    <source>
        <dbReference type="Pfam" id="PF13088"/>
    </source>
</evidence>
<evidence type="ECO:0000256" key="2">
    <source>
        <dbReference type="ARBA" id="ARBA00009348"/>
    </source>
</evidence>
<keyword evidence="6" id="KW-0326">Glycosidase</keyword>
<name>A0A7K6TW00_9AVES</name>
<dbReference type="FunFam" id="2.120.10.10:FF:000005">
    <property type="entry name" value="Neuraminidase 4"/>
    <property type="match status" value="1"/>
</dbReference>
<dbReference type="PANTHER" id="PTHR10628:SF22">
    <property type="entry name" value="SIALIDASE-4"/>
    <property type="match status" value="1"/>
</dbReference>
<gene>
    <name evidence="9" type="primary">Neu4</name>
    <name evidence="9" type="ORF">AEGBEN_R03064</name>
</gene>